<proteinExistence type="predicted"/>
<dbReference type="GO" id="GO:0008745">
    <property type="term" value="F:N-acetylmuramoyl-L-alanine amidase activity"/>
    <property type="evidence" value="ECO:0007669"/>
    <property type="project" value="UniProtKB-EC"/>
</dbReference>
<organism evidence="3 4">
    <name type="scientific">Candidatus Mediterraneibacter gallistercoris</name>
    <dbReference type="NCBI Taxonomy" id="2838671"/>
    <lineage>
        <taxon>Bacteria</taxon>
        <taxon>Bacillati</taxon>
        <taxon>Bacillota</taxon>
        <taxon>Clostridia</taxon>
        <taxon>Lachnospirales</taxon>
        <taxon>Lachnospiraceae</taxon>
        <taxon>Mediterraneibacter</taxon>
    </lineage>
</organism>
<dbReference type="PANTHER" id="PTHR30404:SF0">
    <property type="entry name" value="N-ACETYLMURAMOYL-L-ALANINE AMIDASE AMIC"/>
    <property type="match status" value="1"/>
</dbReference>
<evidence type="ECO:0000259" key="2">
    <source>
        <dbReference type="SMART" id="SM00646"/>
    </source>
</evidence>
<dbReference type="CDD" id="cd02696">
    <property type="entry name" value="MurNAc-LAA"/>
    <property type="match status" value="1"/>
</dbReference>
<dbReference type="GO" id="GO:0009253">
    <property type="term" value="P:peptidoglycan catabolic process"/>
    <property type="evidence" value="ECO:0007669"/>
    <property type="project" value="InterPro"/>
</dbReference>
<dbReference type="Gene3D" id="3.40.630.40">
    <property type="entry name" value="Zn-dependent exopeptidases"/>
    <property type="match status" value="1"/>
</dbReference>
<keyword evidence="1 3" id="KW-0378">Hydrolase</keyword>
<evidence type="ECO:0000313" key="4">
    <source>
        <dbReference type="Proteomes" id="UP000823895"/>
    </source>
</evidence>
<evidence type="ECO:0000256" key="1">
    <source>
        <dbReference type="ARBA" id="ARBA00022801"/>
    </source>
</evidence>
<accession>A0A9D2T3Q8</accession>
<dbReference type="Pfam" id="PF01520">
    <property type="entry name" value="Amidase_3"/>
    <property type="match status" value="1"/>
</dbReference>
<dbReference type="EC" id="3.5.1.28" evidence="3"/>
<reference evidence="3" key="2">
    <citation type="submission" date="2021-04" db="EMBL/GenBank/DDBJ databases">
        <authorList>
            <person name="Gilroy R."/>
        </authorList>
    </citation>
    <scope>NUCLEOTIDE SEQUENCE</scope>
    <source>
        <strain evidence="3">CHK165-2605</strain>
    </source>
</reference>
<dbReference type="PANTHER" id="PTHR30404">
    <property type="entry name" value="N-ACETYLMURAMOYL-L-ALANINE AMIDASE"/>
    <property type="match status" value="1"/>
</dbReference>
<sequence length="233" mass="25246">MKEKIRAAVAAVLLTGLIILCWQMSVKLKGTIEEGKATSGIADGTAAVILLDPGHGGKDPGKIGVNGVEEKEINLNIALKIQNILLKKGISVSMTRTTDERLAGSQVEDLRERVEMINESGPRLAVSIHQNSYSDEGIQGAQVFYFKDSKDGEKAAECIQNALAKLDPENAKQIKANNTYYLLKNTEVPVVIAECGFLSNYEEAEKLTTEVYQEEIAQAIAEGIEEYAGTSSE</sequence>
<dbReference type="AlphaFoldDB" id="A0A9D2T3Q8"/>
<gene>
    <name evidence="3" type="ORF">H9756_11835</name>
</gene>
<dbReference type="SMART" id="SM00646">
    <property type="entry name" value="Ami_3"/>
    <property type="match status" value="1"/>
</dbReference>
<dbReference type="GO" id="GO:0030288">
    <property type="term" value="C:outer membrane-bounded periplasmic space"/>
    <property type="evidence" value="ECO:0007669"/>
    <property type="project" value="TreeGrafter"/>
</dbReference>
<dbReference type="Proteomes" id="UP000823895">
    <property type="component" value="Unassembled WGS sequence"/>
</dbReference>
<comment type="caution">
    <text evidence="3">The sequence shown here is derived from an EMBL/GenBank/DDBJ whole genome shotgun (WGS) entry which is preliminary data.</text>
</comment>
<dbReference type="InterPro" id="IPR002508">
    <property type="entry name" value="MurNAc-LAA_cat"/>
</dbReference>
<dbReference type="InterPro" id="IPR050695">
    <property type="entry name" value="N-acetylmuramoyl_amidase_3"/>
</dbReference>
<feature type="domain" description="MurNAc-LAA" evidence="2">
    <location>
        <begin position="114"/>
        <end position="225"/>
    </location>
</feature>
<protein>
    <submittedName>
        <fullName evidence="3">N-acetylmuramoyl-L-alanine amidase</fullName>
        <ecNumber evidence="3">3.5.1.28</ecNumber>
    </submittedName>
</protein>
<dbReference type="SUPFAM" id="SSF53187">
    <property type="entry name" value="Zn-dependent exopeptidases"/>
    <property type="match status" value="1"/>
</dbReference>
<dbReference type="EMBL" id="DWWI01000250">
    <property type="protein sequence ID" value="HJC44341.1"/>
    <property type="molecule type" value="Genomic_DNA"/>
</dbReference>
<name>A0A9D2T3Q8_9FIRM</name>
<reference evidence="3" key="1">
    <citation type="journal article" date="2021" name="PeerJ">
        <title>Extensive microbial diversity within the chicken gut microbiome revealed by metagenomics and culture.</title>
        <authorList>
            <person name="Gilroy R."/>
            <person name="Ravi A."/>
            <person name="Getino M."/>
            <person name="Pursley I."/>
            <person name="Horton D.L."/>
            <person name="Alikhan N.F."/>
            <person name="Baker D."/>
            <person name="Gharbi K."/>
            <person name="Hall N."/>
            <person name="Watson M."/>
            <person name="Adriaenssens E.M."/>
            <person name="Foster-Nyarko E."/>
            <person name="Jarju S."/>
            <person name="Secka A."/>
            <person name="Antonio M."/>
            <person name="Oren A."/>
            <person name="Chaudhuri R.R."/>
            <person name="La Ragione R."/>
            <person name="Hildebrand F."/>
            <person name="Pallen M.J."/>
        </authorList>
    </citation>
    <scope>NUCLEOTIDE SEQUENCE</scope>
    <source>
        <strain evidence="3">CHK165-2605</strain>
    </source>
</reference>
<evidence type="ECO:0000313" key="3">
    <source>
        <dbReference type="EMBL" id="HJC44341.1"/>
    </source>
</evidence>